<dbReference type="RefSeq" id="WP_111370078.1">
    <property type="nucleotide sequence ID" value="NZ_CP029480.1"/>
</dbReference>
<evidence type="ECO:0000259" key="1">
    <source>
        <dbReference type="Pfam" id="PF12804"/>
    </source>
</evidence>
<evidence type="ECO:0000313" key="2">
    <source>
        <dbReference type="EMBL" id="AWV96976.1"/>
    </source>
</evidence>
<dbReference type="PANTHER" id="PTHR43777">
    <property type="entry name" value="MOLYBDENUM COFACTOR CYTIDYLYLTRANSFERASE"/>
    <property type="match status" value="1"/>
</dbReference>
<dbReference type="CDD" id="cd04182">
    <property type="entry name" value="GT_2_like_f"/>
    <property type="match status" value="1"/>
</dbReference>
<dbReference type="KEGG" id="als:DJ013_01800"/>
<reference evidence="2 3" key="1">
    <citation type="submission" date="2018-05" db="EMBL/GenBank/DDBJ databases">
        <title>Complete genome sequence of Arcticibacterium luteifluviistationis SM1504T, a cytophagaceae bacterium isolated from Arctic surface seawater.</title>
        <authorList>
            <person name="Li Y."/>
            <person name="Qin Q.-L."/>
        </authorList>
    </citation>
    <scope>NUCLEOTIDE SEQUENCE [LARGE SCALE GENOMIC DNA]</scope>
    <source>
        <strain evidence="2 3">SM1504</strain>
    </source>
</reference>
<dbReference type="Gene3D" id="3.90.550.10">
    <property type="entry name" value="Spore Coat Polysaccharide Biosynthesis Protein SpsA, Chain A"/>
    <property type="match status" value="1"/>
</dbReference>
<dbReference type="AlphaFoldDB" id="A0A2Z4G723"/>
<dbReference type="GO" id="GO:0016779">
    <property type="term" value="F:nucleotidyltransferase activity"/>
    <property type="evidence" value="ECO:0007669"/>
    <property type="project" value="UniProtKB-ARBA"/>
</dbReference>
<dbReference type="Pfam" id="PF12804">
    <property type="entry name" value="NTP_transf_3"/>
    <property type="match status" value="1"/>
</dbReference>
<dbReference type="Proteomes" id="UP000249873">
    <property type="component" value="Chromosome"/>
</dbReference>
<protein>
    <submittedName>
        <fullName evidence="2">4-diphosphocytidyl-2C-methyl-D-erythritol synthase</fullName>
    </submittedName>
</protein>
<feature type="domain" description="MobA-like NTP transferase" evidence="1">
    <location>
        <begin position="6"/>
        <end position="168"/>
    </location>
</feature>
<dbReference type="InterPro" id="IPR029044">
    <property type="entry name" value="Nucleotide-diphossugar_trans"/>
</dbReference>
<gene>
    <name evidence="2" type="ORF">DJ013_01800</name>
</gene>
<sequence length="198" mass="21608">MNVGIIILAAGASQRMGVPKQLLDIRGDLLVVKAIKECLKVDNVSVSVVLGANKQLIIPKLKEFSINIVENTDWASGMAGSIVRGLAGSYMLNKNIDAVLVCAADMPEISGEYLTQMIKEAETNPEIAIVASSYQKVLGVPALFKKETFIDLLELKGDKGASQIFKKYKSKIKKIDFEGLGIDLDTKEDYLQYINAKN</sequence>
<name>A0A2Z4G723_9BACT</name>
<keyword evidence="3" id="KW-1185">Reference proteome</keyword>
<dbReference type="PANTHER" id="PTHR43777:SF1">
    <property type="entry name" value="MOLYBDENUM COFACTOR CYTIDYLYLTRANSFERASE"/>
    <property type="match status" value="1"/>
</dbReference>
<accession>A0A2Z4G723</accession>
<dbReference type="OrthoDB" id="9779263at2"/>
<proteinExistence type="predicted"/>
<dbReference type="SUPFAM" id="SSF53448">
    <property type="entry name" value="Nucleotide-diphospho-sugar transferases"/>
    <property type="match status" value="1"/>
</dbReference>
<organism evidence="2 3">
    <name type="scientific">Arcticibacterium luteifluviistationis</name>
    <dbReference type="NCBI Taxonomy" id="1784714"/>
    <lineage>
        <taxon>Bacteria</taxon>
        <taxon>Pseudomonadati</taxon>
        <taxon>Bacteroidota</taxon>
        <taxon>Cytophagia</taxon>
        <taxon>Cytophagales</taxon>
        <taxon>Leadbetterellaceae</taxon>
        <taxon>Arcticibacterium</taxon>
    </lineage>
</organism>
<dbReference type="InterPro" id="IPR025877">
    <property type="entry name" value="MobA-like_NTP_Trfase"/>
</dbReference>
<evidence type="ECO:0000313" key="3">
    <source>
        <dbReference type="Proteomes" id="UP000249873"/>
    </source>
</evidence>
<dbReference type="EMBL" id="CP029480">
    <property type="protein sequence ID" value="AWV96976.1"/>
    <property type="molecule type" value="Genomic_DNA"/>
</dbReference>